<dbReference type="RefSeq" id="WP_012198974.1">
    <property type="nucleotide sequence ID" value="NC_010001.1"/>
</dbReference>
<keyword evidence="1" id="KW-0472">Membrane</keyword>
<reference evidence="3" key="1">
    <citation type="submission" date="2007-11" db="EMBL/GenBank/DDBJ databases">
        <title>Complete genome sequence of Clostridium phytofermentans ISDg.</title>
        <authorList>
            <person name="Leschine S.B."/>
            <person name="Warnick T.A."/>
            <person name="Blanchard J.L."/>
            <person name="Schnell D.J."/>
            <person name="Petit E.L."/>
            <person name="LaTouf W.G."/>
            <person name="Copeland A."/>
            <person name="Lucas S."/>
            <person name="Lapidus A."/>
            <person name="Barry K."/>
            <person name="Glavina del Rio T."/>
            <person name="Dalin E."/>
            <person name="Tice H."/>
            <person name="Pitluck S."/>
            <person name="Kiss H."/>
            <person name="Brettin T."/>
            <person name="Bruce D."/>
            <person name="Detter J.C."/>
            <person name="Han C."/>
            <person name="Kuske C."/>
            <person name="Schmutz J."/>
            <person name="Larimer F."/>
            <person name="Land M."/>
            <person name="Hauser L."/>
            <person name="Kyrpides N."/>
            <person name="Kim E.A."/>
            <person name="Richardson P."/>
        </authorList>
    </citation>
    <scope>NUCLEOTIDE SEQUENCE [LARGE SCALE GENOMIC DNA]</scope>
    <source>
        <strain evidence="3">ATCC 700394 / DSM 18823 / ISDg</strain>
    </source>
</reference>
<evidence type="ECO:0000313" key="2">
    <source>
        <dbReference type="EMBL" id="ABX41329.1"/>
    </source>
</evidence>
<dbReference type="Proteomes" id="UP000000370">
    <property type="component" value="Chromosome"/>
</dbReference>
<proteinExistence type="predicted"/>
<feature type="transmembrane region" description="Helical" evidence="1">
    <location>
        <begin position="40"/>
        <end position="65"/>
    </location>
</feature>
<dbReference type="KEGG" id="cpy:Cphy_0947"/>
<evidence type="ECO:0000256" key="1">
    <source>
        <dbReference type="SAM" id="Phobius"/>
    </source>
</evidence>
<keyword evidence="3" id="KW-1185">Reference proteome</keyword>
<gene>
    <name evidence="2" type="ordered locus">Cphy_0947</name>
</gene>
<keyword evidence="1" id="KW-1133">Transmembrane helix</keyword>
<dbReference type="eggNOG" id="ENOG5033JTH">
    <property type="taxonomic scope" value="Bacteria"/>
</dbReference>
<dbReference type="SUPFAM" id="SSF50993">
    <property type="entry name" value="Peptidase/esterase 'gauge' domain"/>
    <property type="match status" value="1"/>
</dbReference>
<dbReference type="HOGENOM" id="CLU_879533_0_0_9"/>
<accession>A9KLY6</accession>
<evidence type="ECO:0000313" key="3">
    <source>
        <dbReference type="Proteomes" id="UP000000370"/>
    </source>
</evidence>
<sequence length="321" mass="37118" precursor="true">MKNEKLIRSIGNVEDKFIEEAAPQHKATSKRKTLSLKRIIFRYLPIAACITILIFGTTVSAANYIQKSISSFYLRYLSPEEMAVADAMAEQYGVKVYFDALKSDDMYKQYFAINKLVEYYNDEKVRLEAIQALTPFLTNEDEKLADAAAFSLSVLKKEFNDPRIVHMADGTLIFTLFNDYSDYGSYNQIWKIKDGELSELASFERPKMYITQIIPSPDRKLFAVTFVSNKSGYLMIWDLENGITSPELIDSARIMVAKDLDYTFWQRSDYENYSGAESIEWTDNDSIEFRASLTYNGTEIVKEAIVQFNFRQKQMEYNIIK</sequence>
<protein>
    <submittedName>
        <fullName evidence="2">Uncharacterized protein</fullName>
    </submittedName>
</protein>
<dbReference type="AlphaFoldDB" id="A9KLY6"/>
<dbReference type="EMBL" id="CP000885">
    <property type="protein sequence ID" value="ABX41329.1"/>
    <property type="molecule type" value="Genomic_DNA"/>
</dbReference>
<keyword evidence="1" id="KW-0812">Transmembrane</keyword>
<name>A9KLY6_LACP7</name>
<dbReference type="OrthoDB" id="2200485at2"/>
<organism evidence="2 3">
    <name type="scientific">Lachnoclostridium phytofermentans (strain ATCC 700394 / DSM 18823 / ISDg)</name>
    <name type="common">Clostridium phytofermentans</name>
    <dbReference type="NCBI Taxonomy" id="357809"/>
    <lineage>
        <taxon>Bacteria</taxon>
        <taxon>Bacillati</taxon>
        <taxon>Bacillota</taxon>
        <taxon>Clostridia</taxon>
        <taxon>Lachnospirales</taxon>
        <taxon>Lachnospiraceae</taxon>
    </lineage>
</organism>